<name>E4X1L6_OIKDI</name>
<organism evidence="2">
    <name type="scientific">Oikopleura dioica</name>
    <name type="common">Tunicate</name>
    <dbReference type="NCBI Taxonomy" id="34765"/>
    <lineage>
        <taxon>Eukaryota</taxon>
        <taxon>Metazoa</taxon>
        <taxon>Chordata</taxon>
        <taxon>Tunicata</taxon>
        <taxon>Appendicularia</taxon>
        <taxon>Copelata</taxon>
        <taxon>Oikopleuridae</taxon>
        <taxon>Oikopleura</taxon>
    </lineage>
</organism>
<evidence type="ECO:0000313" key="3">
    <source>
        <dbReference type="Proteomes" id="UP000001307"/>
    </source>
</evidence>
<gene>
    <name evidence="2" type="ORF">GSOID_T00016155001</name>
</gene>
<feature type="signal peptide" evidence="1">
    <location>
        <begin position="1"/>
        <end position="22"/>
    </location>
</feature>
<dbReference type="EMBL" id="FN653021">
    <property type="protein sequence ID" value="CBY23697.1"/>
    <property type="molecule type" value="Genomic_DNA"/>
</dbReference>
<keyword evidence="1" id="KW-0732">Signal</keyword>
<dbReference type="Proteomes" id="UP000001307">
    <property type="component" value="Unassembled WGS sequence"/>
</dbReference>
<protein>
    <submittedName>
        <fullName evidence="2">Uncharacterized protein</fullName>
    </submittedName>
</protein>
<proteinExistence type="predicted"/>
<keyword evidence="3" id="KW-1185">Reference proteome</keyword>
<accession>E4X1L6</accession>
<feature type="chain" id="PRO_5003192222" evidence="1">
    <location>
        <begin position="23"/>
        <end position="68"/>
    </location>
</feature>
<dbReference type="InParanoid" id="E4X1L6"/>
<evidence type="ECO:0000256" key="1">
    <source>
        <dbReference type="SAM" id="SignalP"/>
    </source>
</evidence>
<evidence type="ECO:0000313" key="2">
    <source>
        <dbReference type="EMBL" id="CBY23697.1"/>
    </source>
</evidence>
<dbReference type="AlphaFoldDB" id="E4X1L6"/>
<sequence>MRGISFFSLFLMIAGQVEITFGIPEGSKTVSKRATHVNSILSFMEKKKEEQRKDYEQAKKLADFFSGL</sequence>
<reference evidence="2" key="1">
    <citation type="journal article" date="2010" name="Science">
        <title>Plasticity of animal genome architecture unmasked by rapid evolution of a pelagic tunicate.</title>
        <authorList>
            <person name="Denoeud F."/>
            <person name="Henriet S."/>
            <person name="Mungpakdee S."/>
            <person name="Aury J.M."/>
            <person name="Da Silva C."/>
            <person name="Brinkmann H."/>
            <person name="Mikhaleva J."/>
            <person name="Olsen L.C."/>
            <person name="Jubin C."/>
            <person name="Canestro C."/>
            <person name="Bouquet J.M."/>
            <person name="Danks G."/>
            <person name="Poulain J."/>
            <person name="Campsteijn C."/>
            <person name="Adamski M."/>
            <person name="Cross I."/>
            <person name="Yadetie F."/>
            <person name="Muffato M."/>
            <person name="Louis A."/>
            <person name="Butcher S."/>
            <person name="Tsagkogeorga G."/>
            <person name="Konrad A."/>
            <person name="Singh S."/>
            <person name="Jensen M.F."/>
            <person name="Cong E.H."/>
            <person name="Eikeseth-Otteraa H."/>
            <person name="Noel B."/>
            <person name="Anthouard V."/>
            <person name="Porcel B.M."/>
            <person name="Kachouri-Lafond R."/>
            <person name="Nishino A."/>
            <person name="Ugolini M."/>
            <person name="Chourrout P."/>
            <person name="Nishida H."/>
            <person name="Aasland R."/>
            <person name="Huzurbazar S."/>
            <person name="Westhof E."/>
            <person name="Delsuc F."/>
            <person name="Lehrach H."/>
            <person name="Reinhardt R."/>
            <person name="Weissenbach J."/>
            <person name="Roy S.W."/>
            <person name="Artiguenave F."/>
            <person name="Postlethwait J.H."/>
            <person name="Manak J.R."/>
            <person name="Thompson E.M."/>
            <person name="Jaillon O."/>
            <person name="Du Pasquier L."/>
            <person name="Boudinot P."/>
            <person name="Liberles D.A."/>
            <person name="Volff J.N."/>
            <person name="Philippe H."/>
            <person name="Lenhard B."/>
            <person name="Roest Crollius H."/>
            <person name="Wincker P."/>
            <person name="Chourrout D."/>
        </authorList>
    </citation>
    <scope>NUCLEOTIDE SEQUENCE [LARGE SCALE GENOMIC DNA]</scope>
</reference>